<protein>
    <submittedName>
        <fullName evidence="2">Uncharacterized protein</fullName>
    </submittedName>
</protein>
<evidence type="ECO:0000256" key="1">
    <source>
        <dbReference type="SAM" id="MobiDB-lite"/>
    </source>
</evidence>
<evidence type="ECO:0000313" key="3">
    <source>
        <dbReference type="Proteomes" id="UP000584931"/>
    </source>
</evidence>
<gene>
    <name evidence="2" type="ORF">HNR06_000025</name>
</gene>
<dbReference type="RefSeq" id="WP_179808782.1">
    <property type="nucleotide sequence ID" value="NZ_JACCHL010000001.1"/>
</dbReference>
<dbReference type="EMBL" id="JACCHL010000001">
    <property type="protein sequence ID" value="NYH50436.1"/>
    <property type="molecule type" value="Genomic_DNA"/>
</dbReference>
<proteinExistence type="predicted"/>
<organism evidence="2 3">
    <name type="scientific">Nocardiopsis sinuspersici</name>
    <dbReference type="NCBI Taxonomy" id="501010"/>
    <lineage>
        <taxon>Bacteria</taxon>
        <taxon>Bacillati</taxon>
        <taxon>Actinomycetota</taxon>
        <taxon>Actinomycetes</taxon>
        <taxon>Streptosporangiales</taxon>
        <taxon>Nocardiopsidaceae</taxon>
        <taxon>Nocardiopsis</taxon>
    </lineage>
</organism>
<dbReference type="AlphaFoldDB" id="A0A7Y9X767"/>
<reference evidence="2 3" key="1">
    <citation type="submission" date="2020-07" db="EMBL/GenBank/DDBJ databases">
        <title>Sequencing the genomes of 1000 actinobacteria strains.</title>
        <authorList>
            <person name="Klenk H.-P."/>
        </authorList>
    </citation>
    <scope>NUCLEOTIDE SEQUENCE [LARGE SCALE GENOMIC DNA]</scope>
    <source>
        <strain evidence="2 3">DSM 45278</strain>
    </source>
</reference>
<comment type="caution">
    <text evidence="2">The sequence shown here is derived from an EMBL/GenBank/DDBJ whole genome shotgun (WGS) entry which is preliminary data.</text>
</comment>
<accession>A0A7Y9X767</accession>
<dbReference type="Proteomes" id="UP000584931">
    <property type="component" value="Unassembled WGS sequence"/>
</dbReference>
<feature type="region of interest" description="Disordered" evidence="1">
    <location>
        <begin position="25"/>
        <end position="45"/>
    </location>
</feature>
<evidence type="ECO:0000313" key="2">
    <source>
        <dbReference type="EMBL" id="NYH50436.1"/>
    </source>
</evidence>
<sequence length="85" mass="9825">MPEVDRARVEDDSVEVHTALVHERPLEGHLTSDPTKVDDEPRPFIGEPGFIQVNLPHEGAAQEEEYTKEEFFDALWDRIVDQIER</sequence>
<name>A0A7Y9X767_9ACTN</name>